<reference evidence="2 4" key="2">
    <citation type="submission" date="2021-03" db="EMBL/GenBank/DDBJ databases">
        <title>Mucilaginibacter strains isolated from gold and copper mining confer multi heavy-metal resistance.</title>
        <authorList>
            <person name="Li Y."/>
        </authorList>
    </citation>
    <scope>NUCLEOTIDE SEQUENCE [LARGE SCALE GENOMIC DNA]</scope>
    <source>
        <strain evidence="2 4">P2-4</strain>
    </source>
</reference>
<evidence type="ECO:0000313" key="3">
    <source>
        <dbReference type="Proteomes" id="UP000250557"/>
    </source>
</evidence>
<sequence>MENLFASKNIQIVPIVDMYESELYFAYTPKLLQLNVFVEFFGVSKNDDDEVPEEVGVFANYYENGEVYTYVIFSSPELLGPLPVFRIIVDAVEFIENSNSHSVKELLKEIATSSEKIDKSHPNNKYYQNALFKYNAAEQLINHLD</sequence>
<dbReference type="EMBL" id="CP043451">
    <property type="protein sequence ID" value="QEM05015.1"/>
    <property type="molecule type" value="Genomic_DNA"/>
</dbReference>
<dbReference type="Proteomes" id="UP000250557">
    <property type="component" value="Chromosome"/>
</dbReference>
<name>A0AAE6MIP6_9SPHI</name>
<evidence type="ECO:0000313" key="4">
    <source>
        <dbReference type="Proteomes" id="UP000663940"/>
    </source>
</evidence>
<dbReference type="AlphaFoldDB" id="A0AAE6MIP6"/>
<dbReference type="EMBL" id="CP071880">
    <property type="protein sequence ID" value="QTE52467.1"/>
    <property type="molecule type" value="Genomic_DNA"/>
</dbReference>
<gene>
    <name evidence="1" type="ORF">DIU31_016375</name>
    <name evidence="2" type="ORF">J3L21_11115</name>
</gene>
<protein>
    <submittedName>
        <fullName evidence="1">Uncharacterized protein</fullName>
    </submittedName>
</protein>
<reference evidence="1 3" key="1">
    <citation type="submission" date="2019-08" db="EMBL/GenBank/DDBJ databases">
        <title>Comparative genome analysis confer to the adaptation heavy metal polluted environment.</title>
        <authorList>
            <person name="Li Y."/>
        </authorList>
    </citation>
    <scope>NUCLEOTIDE SEQUENCE [LARGE SCALE GENOMIC DNA]</scope>
    <source>
        <strain evidence="1 3">P2</strain>
    </source>
</reference>
<proteinExistence type="predicted"/>
<evidence type="ECO:0000313" key="1">
    <source>
        <dbReference type="EMBL" id="QEM05015.1"/>
    </source>
</evidence>
<organism evidence="1 3">
    <name type="scientific">Mucilaginibacter rubeus</name>
    <dbReference type="NCBI Taxonomy" id="2027860"/>
    <lineage>
        <taxon>Bacteria</taxon>
        <taxon>Pseudomonadati</taxon>
        <taxon>Bacteroidota</taxon>
        <taxon>Sphingobacteriia</taxon>
        <taxon>Sphingobacteriales</taxon>
        <taxon>Sphingobacteriaceae</taxon>
        <taxon>Mucilaginibacter</taxon>
    </lineage>
</organism>
<evidence type="ECO:0000313" key="2">
    <source>
        <dbReference type="EMBL" id="QTE52467.1"/>
    </source>
</evidence>
<accession>A0AAE6MIP6</accession>
<dbReference type="RefSeq" id="WP_112654542.1">
    <property type="nucleotide sequence ID" value="NZ_CP043451.1"/>
</dbReference>
<keyword evidence="4" id="KW-1185">Reference proteome</keyword>
<dbReference type="Proteomes" id="UP000663940">
    <property type="component" value="Chromosome"/>
</dbReference>